<dbReference type="Proteomes" id="UP000553632">
    <property type="component" value="Unassembled WGS sequence"/>
</dbReference>
<name>A0A7J6QIF4_PEROL</name>
<organism evidence="2 3">
    <name type="scientific">Perkinsus olseni</name>
    <name type="common">Perkinsus atlanticus</name>
    <dbReference type="NCBI Taxonomy" id="32597"/>
    <lineage>
        <taxon>Eukaryota</taxon>
        <taxon>Sar</taxon>
        <taxon>Alveolata</taxon>
        <taxon>Perkinsozoa</taxon>
        <taxon>Perkinsea</taxon>
        <taxon>Perkinsida</taxon>
        <taxon>Perkinsidae</taxon>
        <taxon>Perkinsus</taxon>
    </lineage>
</organism>
<protein>
    <recommendedName>
        <fullName evidence="1">Reverse transcriptase domain-containing protein</fullName>
    </recommendedName>
</protein>
<dbReference type="SUPFAM" id="SSF56672">
    <property type="entry name" value="DNA/RNA polymerases"/>
    <property type="match status" value="1"/>
</dbReference>
<gene>
    <name evidence="2" type="ORF">FOZ63_022864</name>
</gene>
<dbReference type="InterPro" id="IPR043502">
    <property type="entry name" value="DNA/RNA_pol_sf"/>
</dbReference>
<dbReference type="EMBL" id="JABANO010032685">
    <property type="protein sequence ID" value="KAF4708145.1"/>
    <property type="molecule type" value="Genomic_DNA"/>
</dbReference>
<sequence length="171" mass="19889">NFNRETKQLLKNCPVRQDPLYSILDATRGYGTLQLMDVSDAFFRIKTGVHLRRLMTVFIRGHRYYFCNLPYGPNFAPFVLLACMSHICTIARSPYNIKYYMDDVATDHPDPQQLQRLFEKYHFPTTLVDVSTVQVAPFLGLETVEHGCALRYSLRGWEKFSNFELPNNPTL</sequence>
<evidence type="ECO:0000313" key="3">
    <source>
        <dbReference type="Proteomes" id="UP000553632"/>
    </source>
</evidence>
<feature type="domain" description="Reverse transcriptase" evidence="1">
    <location>
        <begin position="22"/>
        <end position="119"/>
    </location>
</feature>
<keyword evidence="3" id="KW-1185">Reference proteome</keyword>
<dbReference type="InterPro" id="IPR000477">
    <property type="entry name" value="RT_dom"/>
</dbReference>
<evidence type="ECO:0000259" key="1">
    <source>
        <dbReference type="Pfam" id="PF00078"/>
    </source>
</evidence>
<feature type="non-terminal residue" evidence="2">
    <location>
        <position position="171"/>
    </location>
</feature>
<dbReference type="AlphaFoldDB" id="A0A7J6QIF4"/>
<comment type="caution">
    <text evidence="2">The sequence shown here is derived from an EMBL/GenBank/DDBJ whole genome shotgun (WGS) entry which is preliminary data.</text>
</comment>
<evidence type="ECO:0000313" key="2">
    <source>
        <dbReference type="EMBL" id="KAF4708145.1"/>
    </source>
</evidence>
<dbReference type="OMA" id="HFPTTLV"/>
<feature type="non-terminal residue" evidence="2">
    <location>
        <position position="1"/>
    </location>
</feature>
<dbReference type="Pfam" id="PF00078">
    <property type="entry name" value="RVT_1"/>
    <property type="match status" value="1"/>
</dbReference>
<accession>A0A7J6QIF4</accession>
<proteinExistence type="predicted"/>
<reference evidence="2 3" key="1">
    <citation type="submission" date="2020-04" db="EMBL/GenBank/DDBJ databases">
        <title>Perkinsus olseni comparative genomics.</title>
        <authorList>
            <person name="Bogema D.R."/>
        </authorList>
    </citation>
    <scope>NUCLEOTIDE SEQUENCE [LARGE SCALE GENOMIC DNA]</scope>
    <source>
        <strain evidence="2 3">ATCC PRA-207</strain>
    </source>
</reference>